<dbReference type="SUPFAM" id="SSF143631">
    <property type="entry name" value="ApbE-like"/>
    <property type="match status" value="1"/>
</dbReference>
<reference evidence="1 2" key="2">
    <citation type="journal article" date="2009" name="Proc. Natl. Acad. Sci. U.S.A.">
        <title>On the chimeric nature, thermophilic origin, and phylogenetic placement of the Thermotogales.</title>
        <authorList>
            <person name="Zhaxybayeva O."/>
            <person name="Swithers K.S."/>
            <person name="Lapierre P."/>
            <person name="Fournier G.P."/>
            <person name="Bickhart D.M."/>
            <person name="DeBoy R.T."/>
            <person name="Nelson K.E."/>
            <person name="Nesbo C.L."/>
            <person name="Doolittle W.F."/>
            <person name="Gogarten J.P."/>
            <person name="Noll K.M."/>
        </authorList>
    </citation>
    <scope>NUCLEOTIDE SEQUENCE [LARGE SCALE GENOMIC DNA]</scope>
    <source>
        <strain evidence="2">ATCC BAA-301 / DSM 14385 / NBRC 107922 / TMO</strain>
    </source>
</reference>
<proteinExistence type="predicted"/>
<evidence type="ECO:0000313" key="2">
    <source>
        <dbReference type="Proteomes" id="UP000002016"/>
    </source>
</evidence>
<dbReference type="RefSeq" id="WP_012003395.1">
    <property type="nucleotide sequence ID" value="NC_009828.1"/>
</dbReference>
<keyword evidence="2" id="KW-1185">Reference proteome</keyword>
<dbReference type="eggNOG" id="COG2122">
    <property type="taxonomic scope" value="Bacteria"/>
</dbReference>
<gene>
    <name evidence="1" type="ordered locus">Tlet_1362</name>
</gene>
<dbReference type="Proteomes" id="UP000002016">
    <property type="component" value="Chromosome"/>
</dbReference>
<sequence length="249" mass="27448">MNRFYRSWHSKRFKSFTVVYRESDLWIGVNVYDENMKNGVYQSLIEIHSQIRECISRYPKFLVSFKPVDISSESGVIKRMLSASKLAGVGPMASIAGAIADEIGDLLIERYGCKEVLIENGGDIFVKNIEPVVVSVYAGNSVLSGKIGLEIPPGRWGICTSSGTVGHSISFGNADSVTVVSETAAVADAFATSYCNRVKREEDIGNLLNEALNEYVLTVLVIYGDKFGLIGKHELRLIEREKDGVHESD</sequence>
<reference evidence="1 2" key="1">
    <citation type="submission" date="2007-08" db="EMBL/GenBank/DDBJ databases">
        <title>Complete sequence of Thermotoga lettingae TMO.</title>
        <authorList>
            <consortium name="US DOE Joint Genome Institute"/>
            <person name="Copeland A."/>
            <person name="Lucas S."/>
            <person name="Lapidus A."/>
            <person name="Barry K."/>
            <person name="Glavina del Rio T."/>
            <person name="Dalin E."/>
            <person name="Tice H."/>
            <person name="Pitluck S."/>
            <person name="Foster B."/>
            <person name="Bruce D."/>
            <person name="Schmutz J."/>
            <person name="Larimer F."/>
            <person name="Land M."/>
            <person name="Hauser L."/>
            <person name="Kyrpides N."/>
            <person name="Mikhailova N."/>
            <person name="Nelson K."/>
            <person name="Gogarten J.P."/>
            <person name="Noll K."/>
            <person name="Richardson P."/>
        </authorList>
    </citation>
    <scope>NUCLEOTIDE SEQUENCE [LARGE SCALE GENOMIC DNA]</scope>
    <source>
        <strain evidence="2">ATCC BAA-301 / DSM 14385 / NBRC 107922 / TMO</strain>
    </source>
</reference>
<dbReference type="HOGENOM" id="CLU_074757_1_0_0"/>
<dbReference type="OrthoDB" id="9787842at2"/>
<dbReference type="InterPro" id="IPR003374">
    <property type="entry name" value="ApbE-like_sf"/>
</dbReference>
<evidence type="ECO:0000313" key="1">
    <source>
        <dbReference type="EMBL" id="ABV33919.1"/>
    </source>
</evidence>
<dbReference type="AlphaFoldDB" id="A8F6Y5"/>
<dbReference type="EMBL" id="CP000812">
    <property type="protein sequence ID" value="ABV33919.1"/>
    <property type="molecule type" value="Genomic_DNA"/>
</dbReference>
<dbReference type="STRING" id="416591.Tlet_1362"/>
<name>A8F6Y5_PSELT</name>
<protein>
    <recommendedName>
        <fullName evidence="3">ApbE family lipoprotein</fullName>
    </recommendedName>
</protein>
<evidence type="ECO:0008006" key="3">
    <source>
        <dbReference type="Google" id="ProtNLM"/>
    </source>
</evidence>
<dbReference type="Gene3D" id="3.10.520.10">
    <property type="entry name" value="ApbE-like domains"/>
    <property type="match status" value="1"/>
</dbReference>
<dbReference type="KEGG" id="tle:Tlet_1362"/>
<accession>A8F6Y5</accession>
<organism evidence="1 2">
    <name type="scientific">Pseudothermotoga lettingae (strain ATCC BAA-301 / DSM 14385 / NBRC 107922 / TMO)</name>
    <name type="common">Thermotoga lettingae</name>
    <dbReference type="NCBI Taxonomy" id="416591"/>
    <lineage>
        <taxon>Bacteria</taxon>
        <taxon>Thermotogati</taxon>
        <taxon>Thermotogota</taxon>
        <taxon>Thermotogae</taxon>
        <taxon>Thermotogales</taxon>
        <taxon>Thermotogaceae</taxon>
        <taxon>Pseudothermotoga</taxon>
    </lineage>
</organism>